<organism evidence="2 3">
    <name type="scientific">Candidatus Dojkabacteria bacterium</name>
    <dbReference type="NCBI Taxonomy" id="2099670"/>
    <lineage>
        <taxon>Bacteria</taxon>
        <taxon>Candidatus Dojkabacteria</taxon>
    </lineage>
</organism>
<feature type="region of interest" description="Disordered" evidence="1">
    <location>
        <begin position="38"/>
        <end position="75"/>
    </location>
</feature>
<dbReference type="Proteomes" id="UP000782843">
    <property type="component" value="Unassembled WGS sequence"/>
</dbReference>
<reference evidence="2" key="2">
    <citation type="journal article" date="2021" name="Microbiome">
        <title>Successional dynamics and alternative stable states in a saline activated sludge microbial community over 9 years.</title>
        <authorList>
            <person name="Wang Y."/>
            <person name="Ye J."/>
            <person name="Ju F."/>
            <person name="Liu L."/>
            <person name="Boyd J.A."/>
            <person name="Deng Y."/>
            <person name="Parks D.H."/>
            <person name="Jiang X."/>
            <person name="Yin X."/>
            <person name="Woodcroft B.J."/>
            <person name="Tyson G.W."/>
            <person name="Hugenholtz P."/>
            <person name="Polz M.F."/>
            <person name="Zhang T."/>
        </authorList>
    </citation>
    <scope>NUCLEOTIDE SEQUENCE</scope>
    <source>
        <strain evidence="2">HKST-UBA10</strain>
    </source>
</reference>
<sequence length="75" mass="8213">MAEGNGIGTVWIEMLGYVPLIDGIPACYVQIASSTLEKKGQPLESPTRAVNPYAPNGFNQDVHDRRQADRRNTAI</sequence>
<dbReference type="EMBL" id="JAGQLG010000070">
    <property type="protein sequence ID" value="MCA9382138.1"/>
    <property type="molecule type" value="Genomic_DNA"/>
</dbReference>
<gene>
    <name evidence="2" type="ORF">KC660_01885</name>
</gene>
<evidence type="ECO:0000313" key="3">
    <source>
        <dbReference type="Proteomes" id="UP000782843"/>
    </source>
</evidence>
<evidence type="ECO:0000256" key="1">
    <source>
        <dbReference type="SAM" id="MobiDB-lite"/>
    </source>
</evidence>
<comment type="caution">
    <text evidence="2">The sequence shown here is derived from an EMBL/GenBank/DDBJ whole genome shotgun (WGS) entry which is preliminary data.</text>
</comment>
<dbReference type="AlphaFoldDB" id="A0A955RI22"/>
<protein>
    <submittedName>
        <fullName evidence="2">Uncharacterized protein</fullName>
    </submittedName>
</protein>
<reference evidence="2" key="1">
    <citation type="submission" date="2020-04" db="EMBL/GenBank/DDBJ databases">
        <authorList>
            <person name="Zhang T."/>
        </authorList>
    </citation>
    <scope>NUCLEOTIDE SEQUENCE</scope>
    <source>
        <strain evidence="2">HKST-UBA10</strain>
    </source>
</reference>
<proteinExistence type="predicted"/>
<accession>A0A955RI22</accession>
<name>A0A955RI22_9BACT</name>
<evidence type="ECO:0000313" key="2">
    <source>
        <dbReference type="EMBL" id="MCA9382138.1"/>
    </source>
</evidence>
<feature type="compositionally biased region" description="Basic and acidic residues" evidence="1">
    <location>
        <begin position="61"/>
        <end position="75"/>
    </location>
</feature>